<reference evidence="1 2" key="1">
    <citation type="submission" date="2017-08" db="EMBL/GenBank/DDBJ databases">
        <title>Capnocytophaga canis 17-158 assembly.</title>
        <authorList>
            <person name="Gulvik C.A."/>
        </authorList>
    </citation>
    <scope>NUCLEOTIDE SEQUENCE [LARGE SCALE GENOMIC DNA]</scope>
    <source>
        <strain evidence="1 2">17-158</strain>
    </source>
</reference>
<accession>A0A3A1Y9Q5</accession>
<dbReference type="Proteomes" id="UP000265497">
    <property type="component" value="Unassembled WGS sequence"/>
</dbReference>
<dbReference type="PROSITE" id="PS51257">
    <property type="entry name" value="PROKAR_LIPOPROTEIN"/>
    <property type="match status" value="1"/>
</dbReference>
<dbReference type="AlphaFoldDB" id="A0A3A1Y9Q5"/>
<name>A0A3A1Y9Q5_9FLAO</name>
<evidence type="ECO:0000313" key="2">
    <source>
        <dbReference type="Proteomes" id="UP000265497"/>
    </source>
</evidence>
<dbReference type="EMBL" id="NSDI01000029">
    <property type="protein sequence ID" value="RIY35043.1"/>
    <property type="molecule type" value="Genomic_DNA"/>
</dbReference>
<proteinExistence type="predicted"/>
<protein>
    <recommendedName>
        <fullName evidence="3">Lipoprotein</fullName>
    </recommendedName>
</protein>
<dbReference type="RefSeq" id="WP_119653182.1">
    <property type="nucleotide sequence ID" value="NZ_CP171102.1"/>
</dbReference>
<organism evidence="1 2">
    <name type="scientific">Capnocytophaga canis</name>
    <dbReference type="NCBI Taxonomy" id="1848903"/>
    <lineage>
        <taxon>Bacteria</taxon>
        <taxon>Pseudomonadati</taxon>
        <taxon>Bacteroidota</taxon>
        <taxon>Flavobacteriia</taxon>
        <taxon>Flavobacteriales</taxon>
        <taxon>Flavobacteriaceae</taxon>
        <taxon>Capnocytophaga</taxon>
    </lineage>
</organism>
<gene>
    <name evidence="1" type="ORF">CKY20_11455</name>
</gene>
<comment type="caution">
    <text evidence="1">The sequence shown here is derived from an EMBL/GenBank/DDBJ whole genome shotgun (WGS) entry which is preliminary data.</text>
</comment>
<evidence type="ECO:0008006" key="3">
    <source>
        <dbReference type="Google" id="ProtNLM"/>
    </source>
</evidence>
<sequence length="221" mass="26595">MIIKVFGIFFSCVFLFSCVEKKKLDKNLGIKKIHIYEHRSISDYEVGNKNGYTDIIKIKEDSTVICIDLQKDSLFVLTYGVDDSYDLSQKYKLKETKKWKNSTVYKPSIFNHIPSEYIERDKKYNFLEREIENDDYGVEFYFENGSRTYWDFYINFFTYYGDNYEQEKKNSKYPDLFPFFIILQELGTCAIYIDPDLDKALTKKCEINKEINREILRRYEQ</sequence>
<evidence type="ECO:0000313" key="1">
    <source>
        <dbReference type="EMBL" id="RIY35043.1"/>
    </source>
</evidence>